<gene>
    <name evidence="8" type="primary">rnz</name>
    <name evidence="9" type="ORF">FHS57_001941</name>
</gene>
<dbReference type="EC" id="3.1.26.11" evidence="8"/>
<dbReference type="CDD" id="cd07717">
    <property type="entry name" value="RNaseZ_ZiPD-like_MBL-fold"/>
    <property type="match status" value="1"/>
</dbReference>
<evidence type="ECO:0000256" key="5">
    <source>
        <dbReference type="ARBA" id="ARBA00022759"/>
    </source>
</evidence>
<keyword evidence="7 8" id="KW-0862">Zinc</keyword>
<feature type="binding site" evidence="8">
    <location>
        <position position="270"/>
    </location>
    <ligand>
        <name>Zn(2+)</name>
        <dbReference type="ChEBI" id="CHEBI:29105"/>
        <label>2</label>
        <note>catalytic</note>
    </ligand>
</feature>
<protein>
    <recommendedName>
        <fullName evidence="8">Ribonuclease Z</fullName>
        <shortName evidence="8">RNase Z</shortName>
        <ecNumber evidence="8">3.1.26.11</ecNumber>
    </recommendedName>
    <alternativeName>
        <fullName evidence="8">tRNA 3 endonuclease</fullName>
    </alternativeName>
    <alternativeName>
        <fullName evidence="8">tRNase Z</fullName>
    </alternativeName>
</protein>
<feature type="binding site" evidence="8">
    <location>
        <position position="64"/>
    </location>
    <ligand>
        <name>Zn(2+)</name>
        <dbReference type="ChEBI" id="CHEBI:29105"/>
        <label>1</label>
        <note>catalytic</note>
    </ligand>
</feature>
<evidence type="ECO:0000256" key="1">
    <source>
        <dbReference type="ARBA" id="ARBA00011738"/>
    </source>
</evidence>
<evidence type="ECO:0000256" key="6">
    <source>
        <dbReference type="ARBA" id="ARBA00022801"/>
    </source>
</evidence>
<feature type="binding site" evidence="8">
    <location>
        <position position="212"/>
    </location>
    <ligand>
        <name>Zn(2+)</name>
        <dbReference type="ChEBI" id="CHEBI:29105"/>
        <label>2</label>
        <note>catalytic</note>
    </ligand>
</feature>
<dbReference type="GO" id="GO:0042781">
    <property type="term" value="F:3'-tRNA processing endoribonuclease activity"/>
    <property type="evidence" value="ECO:0007669"/>
    <property type="project" value="UniProtKB-UniRule"/>
</dbReference>
<dbReference type="AlphaFoldDB" id="A0A7W6EPU4"/>
<evidence type="ECO:0000256" key="2">
    <source>
        <dbReference type="ARBA" id="ARBA00022694"/>
    </source>
</evidence>
<evidence type="ECO:0000256" key="8">
    <source>
        <dbReference type="HAMAP-Rule" id="MF_01818"/>
    </source>
</evidence>
<dbReference type="GO" id="GO:0008270">
    <property type="term" value="F:zinc ion binding"/>
    <property type="evidence" value="ECO:0007669"/>
    <property type="project" value="UniProtKB-UniRule"/>
</dbReference>
<accession>A0A7W6EPU4</accession>
<keyword evidence="5 8" id="KW-0255">Endonuclease</keyword>
<dbReference type="Gene3D" id="3.60.15.10">
    <property type="entry name" value="Ribonuclease Z/Hydroxyacylglutathione hydrolase-like"/>
    <property type="match status" value="1"/>
</dbReference>
<evidence type="ECO:0000313" key="9">
    <source>
        <dbReference type="EMBL" id="MBB3837944.1"/>
    </source>
</evidence>
<dbReference type="PANTHER" id="PTHR46018">
    <property type="entry name" value="ZINC PHOSPHODIESTERASE ELAC PROTEIN 1"/>
    <property type="match status" value="1"/>
</dbReference>
<dbReference type="SUPFAM" id="SSF56281">
    <property type="entry name" value="Metallo-hydrolase/oxidoreductase"/>
    <property type="match status" value="1"/>
</dbReference>
<keyword evidence="4 8" id="KW-0479">Metal-binding</keyword>
<evidence type="ECO:0000256" key="7">
    <source>
        <dbReference type="ARBA" id="ARBA00022833"/>
    </source>
</evidence>
<dbReference type="Pfam" id="PF23023">
    <property type="entry name" value="Anti-Pycsar_Apyc1"/>
    <property type="match status" value="1"/>
</dbReference>
<name>A0A7W6EPU4_9BACT</name>
<comment type="function">
    <text evidence="8">Zinc phosphodiesterase, which displays some tRNA 3'-processing endonuclease activity. Probably involved in tRNA maturation, by removing a 3'-trailer from precursor tRNA.</text>
</comment>
<feature type="binding site" evidence="8">
    <location>
        <position position="62"/>
    </location>
    <ligand>
        <name>Zn(2+)</name>
        <dbReference type="ChEBI" id="CHEBI:29105"/>
        <label>1</label>
        <note>catalytic</note>
    </ligand>
</feature>
<dbReference type="RefSeq" id="WP_183972896.1">
    <property type="nucleotide sequence ID" value="NZ_JACIBY010000003.1"/>
</dbReference>
<evidence type="ECO:0000256" key="3">
    <source>
        <dbReference type="ARBA" id="ARBA00022722"/>
    </source>
</evidence>
<evidence type="ECO:0000313" key="10">
    <source>
        <dbReference type="Proteomes" id="UP000541352"/>
    </source>
</evidence>
<dbReference type="InterPro" id="IPR013471">
    <property type="entry name" value="RNase_Z/BN"/>
</dbReference>
<keyword evidence="6 8" id="KW-0378">Hydrolase</keyword>
<keyword evidence="3 8" id="KW-0540">Nuclease</keyword>
<sequence length="317" mass="35305">MPFSVLILGAGSATPTLNRHPSSQLLTYESDHFLIDCGEGTQFRLLDYKVRPGRLKGVFISHLHGDHYFGLIGLLSSLNLGGRTDDLLLFGPQGLDEVLTLQFKYSQTPLQFRIIFTQTNTTTSTLLYEHPCFTVFTIPLSHRIPCAGFLFQEKPHKRKLIKEKITDGIPFDYLRQLKNGEDIYDEGGNLLYSVAEYTLPAPPPRSYAYCSDTRYDEAIIPIIRGASLLYHEATFQNDLAHQASARFHATASEAATIAKKANVGKLLIGHFSSRYKEVDSFLTEAQAVFLNSHIAEEGTTFNILSVPSTDASLLPDT</sequence>
<comment type="cofactor">
    <cofactor evidence="8">
        <name>Zn(2+)</name>
        <dbReference type="ChEBI" id="CHEBI:29105"/>
    </cofactor>
    <text evidence="8">Binds 2 Zn(2+) ions.</text>
</comment>
<reference evidence="9 10" key="1">
    <citation type="submission" date="2020-08" db="EMBL/GenBank/DDBJ databases">
        <title>Genomic Encyclopedia of Type Strains, Phase IV (KMG-IV): sequencing the most valuable type-strain genomes for metagenomic binning, comparative biology and taxonomic classification.</title>
        <authorList>
            <person name="Goeker M."/>
        </authorList>
    </citation>
    <scope>NUCLEOTIDE SEQUENCE [LARGE SCALE GENOMIC DNA]</scope>
    <source>
        <strain evidence="9 10">DSM 17976</strain>
    </source>
</reference>
<feature type="active site" description="Proton acceptor" evidence="8">
    <location>
        <position position="66"/>
    </location>
</feature>
<feature type="binding site" evidence="8">
    <location>
        <position position="66"/>
    </location>
    <ligand>
        <name>Zn(2+)</name>
        <dbReference type="ChEBI" id="CHEBI:29105"/>
        <label>2</label>
        <note>catalytic</note>
    </ligand>
</feature>
<dbReference type="NCBIfam" id="NF000801">
    <property type="entry name" value="PRK00055.1-3"/>
    <property type="match status" value="1"/>
</dbReference>
<feature type="binding site" evidence="8">
    <location>
        <position position="142"/>
    </location>
    <ligand>
        <name>Zn(2+)</name>
        <dbReference type="ChEBI" id="CHEBI:29105"/>
        <label>1</label>
        <note>catalytic</note>
    </ligand>
</feature>
<dbReference type="HAMAP" id="MF_01818">
    <property type="entry name" value="RNase_Z_BN"/>
    <property type="match status" value="1"/>
</dbReference>
<comment type="subunit">
    <text evidence="1 8">Homodimer.</text>
</comment>
<feature type="binding site" evidence="8">
    <location>
        <position position="212"/>
    </location>
    <ligand>
        <name>Zn(2+)</name>
        <dbReference type="ChEBI" id="CHEBI:29105"/>
        <label>1</label>
        <note>catalytic</note>
    </ligand>
</feature>
<dbReference type="PANTHER" id="PTHR46018:SF2">
    <property type="entry name" value="ZINC PHOSPHODIESTERASE ELAC PROTEIN 1"/>
    <property type="match status" value="1"/>
</dbReference>
<organism evidence="9 10">
    <name type="scientific">Runella defluvii</name>
    <dbReference type="NCBI Taxonomy" id="370973"/>
    <lineage>
        <taxon>Bacteria</taxon>
        <taxon>Pseudomonadati</taxon>
        <taxon>Bacteroidota</taxon>
        <taxon>Cytophagia</taxon>
        <taxon>Cytophagales</taxon>
        <taxon>Spirosomataceae</taxon>
        <taxon>Runella</taxon>
    </lineage>
</organism>
<dbReference type="Proteomes" id="UP000541352">
    <property type="component" value="Unassembled WGS sequence"/>
</dbReference>
<comment type="catalytic activity">
    <reaction evidence="8">
        <text>Endonucleolytic cleavage of RNA, removing extra 3' nucleotides from tRNA precursor, generating 3' termini of tRNAs. A 3'-hydroxy group is left at the tRNA terminus and a 5'-phosphoryl group is left at the trailer molecule.</text>
        <dbReference type="EC" id="3.1.26.11"/>
    </reaction>
</comment>
<proteinExistence type="inferred from homology"/>
<comment type="similarity">
    <text evidence="8">Belongs to the RNase Z family.</text>
</comment>
<dbReference type="EMBL" id="JACIBY010000003">
    <property type="protein sequence ID" value="MBB3837944.1"/>
    <property type="molecule type" value="Genomic_DNA"/>
</dbReference>
<keyword evidence="2 8" id="KW-0819">tRNA processing</keyword>
<keyword evidence="10" id="KW-1185">Reference proteome</keyword>
<feature type="binding site" evidence="8">
    <location>
        <position position="67"/>
    </location>
    <ligand>
        <name>Zn(2+)</name>
        <dbReference type="ChEBI" id="CHEBI:29105"/>
        <label>2</label>
        <note>catalytic</note>
    </ligand>
</feature>
<evidence type="ECO:0000256" key="4">
    <source>
        <dbReference type="ARBA" id="ARBA00022723"/>
    </source>
</evidence>
<comment type="caution">
    <text evidence="9">The sequence shown here is derived from an EMBL/GenBank/DDBJ whole genome shotgun (WGS) entry which is preliminary data.</text>
</comment>
<dbReference type="InterPro" id="IPR036866">
    <property type="entry name" value="RibonucZ/Hydroxyglut_hydro"/>
</dbReference>